<dbReference type="Pfam" id="PF19040">
    <property type="entry name" value="SGNH"/>
    <property type="match status" value="1"/>
</dbReference>
<feature type="transmembrane region" description="Helical" evidence="8">
    <location>
        <begin position="304"/>
        <end position="323"/>
    </location>
</feature>
<feature type="transmembrane region" description="Helical" evidence="8">
    <location>
        <begin position="329"/>
        <end position="347"/>
    </location>
</feature>
<keyword evidence="3 11" id="KW-0808">Transferase</keyword>
<dbReference type="AlphaFoldDB" id="A0A378TNX7"/>
<feature type="transmembrane region" description="Helical" evidence="8">
    <location>
        <begin position="237"/>
        <end position="256"/>
    </location>
</feature>
<accession>A0A378TNX7</accession>
<evidence type="ECO:0000259" key="10">
    <source>
        <dbReference type="Pfam" id="PF19040"/>
    </source>
</evidence>
<evidence type="ECO:0000256" key="2">
    <source>
        <dbReference type="ARBA" id="ARBA00022475"/>
    </source>
</evidence>
<evidence type="ECO:0000259" key="9">
    <source>
        <dbReference type="Pfam" id="PF01757"/>
    </source>
</evidence>
<feature type="transmembrane region" description="Helical" evidence="8">
    <location>
        <begin position="35"/>
        <end position="55"/>
    </location>
</feature>
<dbReference type="GO" id="GO:0009103">
    <property type="term" value="P:lipopolysaccharide biosynthetic process"/>
    <property type="evidence" value="ECO:0007669"/>
    <property type="project" value="TreeGrafter"/>
</dbReference>
<dbReference type="Pfam" id="PF01757">
    <property type="entry name" value="Acyl_transf_3"/>
    <property type="match status" value="1"/>
</dbReference>
<dbReference type="GO" id="GO:0016747">
    <property type="term" value="F:acyltransferase activity, transferring groups other than amino-acyl groups"/>
    <property type="evidence" value="ECO:0007669"/>
    <property type="project" value="InterPro"/>
</dbReference>
<keyword evidence="5 8" id="KW-1133">Transmembrane helix</keyword>
<evidence type="ECO:0000256" key="8">
    <source>
        <dbReference type="SAM" id="Phobius"/>
    </source>
</evidence>
<feature type="transmembrane region" description="Helical" evidence="8">
    <location>
        <begin position="177"/>
        <end position="202"/>
    </location>
</feature>
<dbReference type="GO" id="GO:0005886">
    <property type="term" value="C:plasma membrane"/>
    <property type="evidence" value="ECO:0007669"/>
    <property type="project" value="UniProtKB-SubCell"/>
</dbReference>
<keyword evidence="6 8" id="KW-0472">Membrane</keyword>
<gene>
    <name evidence="11" type="primary">oatA_6</name>
    <name evidence="11" type="ORF">NCTC10821_05978</name>
</gene>
<feature type="transmembrane region" description="Helical" evidence="8">
    <location>
        <begin position="262"/>
        <end position="283"/>
    </location>
</feature>
<evidence type="ECO:0000256" key="3">
    <source>
        <dbReference type="ARBA" id="ARBA00022679"/>
    </source>
</evidence>
<dbReference type="PANTHER" id="PTHR23028:SF53">
    <property type="entry name" value="ACYL_TRANSF_3 DOMAIN-CONTAINING PROTEIN"/>
    <property type="match status" value="1"/>
</dbReference>
<keyword evidence="12" id="KW-1185">Reference proteome</keyword>
<dbReference type="SUPFAM" id="SSF52266">
    <property type="entry name" value="SGNH hydrolase"/>
    <property type="match status" value="1"/>
</dbReference>
<dbReference type="EC" id="2.3.1.-" evidence="11"/>
<sequence length="708" mass="74904">MADTGGFRPDIEGLRAVAVLAVVLFHAQIPGLDGGFIGVDVFFVISGFLITGLLWRETSTTGTVRLRTFYGARARRLLPAAALVGIITLITAAALLPPLPARTTIGDGIASALYVSNYRFILQGVDYSAPTVTPSAFQHYWSLGVEEQFYAVWPVLMIAVAWWVRRRRGPLGPSRSARPYLVTLAVIAVASCALALLASHWAPFVAFFSLPTRAWQLAIGGMIALTALQWRRLPSGAATVIGCGGLLLIGLACTLFDETTLYPGAAALVPTLGTAAVIAAGCAQPGRGAGRLLGAAGMRAIGRLSYSWYLWHWPILVFAPLVLGHALDLGARLAAALLSALLAALTLRYVENPLRFATSVRTSSWRSVSLGMVSTASVVAVGAGLLIAVPAPAGRGAPITPITLAAAPVPAGSAPDVYDRAVEQTFAAVQTAVRAAADLTAVPSNLQPPLAGAEDQLDDVFRNGCLRSAWQVEQPDCASGDLDSDTSIVVLGDSNSAMWNPAFRALAPARGWRLQMMGKAGCPMMDLPIRSPQLHREYTECARWRSGVLARLQAEPPDLVVVSMWRGYGSDGYPAGVQSYDAAWLASLTELVRQLRDTGTQVLVLGPIPDPQSIVPVCLSGHLDDARACAPTRTTAVNHTGITAETLATEHGGGHYADLTDLFCTADICPTIIGNTLVYRDRSHLTVEYARLLAPALGALTDRTLAHT</sequence>
<dbReference type="OrthoDB" id="3404679at2"/>
<feature type="transmembrane region" description="Helical" evidence="8">
    <location>
        <begin position="76"/>
        <end position="96"/>
    </location>
</feature>
<dbReference type="Proteomes" id="UP000254978">
    <property type="component" value="Unassembled WGS sequence"/>
</dbReference>
<feature type="domain" description="Acyltransferase 3" evidence="9">
    <location>
        <begin position="10"/>
        <end position="345"/>
    </location>
</feature>
<reference evidence="11 12" key="1">
    <citation type="submission" date="2018-06" db="EMBL/GenBank/DDBJ databases">
        <authorList>
            <consortium name="Pathogen Informatics"/>
            <person name="Doyle S."/>
        </authorList>
    </citation>
    <scope>NUCLEOTIDE SEQUENCE [LARGE SCALE GENOMIC DNA]</scope>
    <source>
        <strain evidence="11 12">NCTC10821</strain>
    </source>
</reference>
<dbReference type="InterPro" id="IPR043968">
    <property type="entry name" value="SGNH"/>
</dbReference>
<dbReference type="PANTHER" id="PTHR23028">
    <property type="entry name" value="ACETYLTRANSFERASE"/>
    <property type="match status" value="1"/>
</dbReference>
<evidence type="ECO:0000256" key="5">
    <source>
        <dbReference type="ARBA" id="ARBA00022989"/>
    </source>
</evidence>
<organism evidence="11 12">
    <name type="scientific">Mycolicibacterium tokaiense</name>
    <dbReference type="NCBI Taxonomy" id="39695"/>
    <lineage>
        <taxon>Bacteria</taxon>
        <taxon>Bacillati</taxon>
        <taxon>Actinomycetota</taxon>
        <taxon>Actinomycetes</taxon>
        <taxon>Mycobacteriales</taxon>
        <taxon>Mycobacteriaceae</taxon>
        <taxon>Mycolicibacterium</taxon>
    </lineage>
</organism>
<dbReference type="InterPro" id="IPR036514">
    <property type="entry name" value="SGNH_hydro_sf"/>
</dbReference>
<keyword evidence="7 11" id="KW-0012">Acyltransferase</keyword>
<evidence type="ECO:0000256" key="1">
    <source>
        <dbReference type="ARBA" id="ARBA00004651"/>
    </source>
</evidence>
<feature type="domain" description="SGNH" evidence="10">
    <location>
        <begin position="473"/>
        <end position="697"/>
    </location>
</feature>
<feature type="transmembrane region" description="Helical" evidence="8">
    <location>
        <begin position="148"/>
        <end position="165"/>
    </location>
</feature>
<name>A0A378TNX7_9MYCO</name>
<evidence type="ECO:0000256" key="4">
    <source>
        <dbReference type="ARBA" id="ARBA00022692"/>
    </source>
</evidence>
<feature type="transmembrane region" description="Helical" evidence="8">
    <location>
        <begin position="368"/>
        <end position="389"/>
    </location>
</feature>
<dbReference type="RefSeq" id="WP_115281116.1">
    <property type="nucleotide sequence ID" value="NZ_AP022600.1"/>
</dbReference>
<dbReference type="InterPro" id="IPR050879">
    <property type="entry name" value="Acyltransferase_3"/>
</dbReference>
<feature type="transmembrane region" description="Helical" evidence="8">
    <location>
        <begin position="214"/>
        <end position="230"/>
    </location>
</feature>
<evidence type="ECO:0000256" key="7">
    <source>
        <dbReference type="ARBA" id="ARBA00023315"/>
    </source>
</evidence>
<proteinExistence type="predicted"/>
<dbReference type="Gene3D" id="3.40.50.1110">
    <property type="entry name" value="SGNH hydrolase"/>
    <property type="match status" value="1"/>
</dbReference>
<evidence type="ECO:0000313" key="12">
    <source>
        <dbReference type="Proteomes" id="UP000254978"/>
    </source>
</evidence>
<dbReference type="InterPro" id="IPR002656">
    <property type="entry name" value="Acyl_transf_3_dom"/>
</dbReference>
<feature type="transmembrane region" description="Helical" evidence="8">
    <location>
        <begin position="12"/>
        <end position="29"/>
    </location>
</feature>
<evidence type="ECO:0000256" key="6">
    <source>
        <dbReference type="ARBA" id="ARBA00023136"/>
    </source>
</evidence>
<protein>
    <submittedName>
        <fullName evidence="11">Peptidoglycan O-acetyl transferase yrhL</fullName>
        <ecNumber evidence="11">2.3.1.-</ecNumber>
    </submittedName>
</protein>
<evidence type="ECO:0000313" key="11">
    <source>
        <dbReference type="EMBL" id="STZ62409.1"/>
    </source>
</evidence>
<keyword evidence="4 8" id="KW-0812">Transmembrane</keyword>
<comment type="subcellular location">
    <subcellularLocation>
        <location evidence="1">Cell membrane</location>
        <topology evidence="1">Multi-pass membrane protein</topology>
    </subcellularLocation>
</comment>
<dbReference type="EMBL" id="UGQT01000001">
    <property type="protein sequence ID" value="STZ62409.1"/>
    <property type="molecule type" value="Genomic_DNA"/>
</dbReference>
<keyword evidence="2" id="KW-1003">Cell membrane</keyword>